<dbReference type="AlphaFoldDB" id="A0AAV7XPJ1"/>
<name>A0AAV7XPJ1_9NEOP</name>
<dbReference type="EMBL" id="JAPTSV010000006">
    <property type="protein sequence ID" value="KAJ1526614.1"/>
    <property type="molecule type" value="Genomic_DNA"/>
</dbReference>
<protein>
    <submittedName>
        <fullName evidence="1">Uncharacterized protein</fullName>
    </submittedName>
</protein>
<proteinExistence type="predicted"/>
<gene>
    <name evidence="1" type="ORF">ONE63_008200</name>
</gene>
<reference evidence="1" key="1">
    <citation type="submission" date="2022-12" db="EMBL/GenBank/DDBJ databases">
        <title>Chromosome-level genome assembly of the bean flower thrips Megalurothrips usitatus.</title>
        <authorList>
            <person name="Ma L."/>
            <person name="Liu Q."/>
            <person name="Li H."/>
            <person name="Cai W."/>
        </authorList>
    </citation>
    <scope>NUCLEOTIDE SEQUENCE</scope>
    <source>
        <strain evidence="1">Cailab_2022a</strain>
    </source>
</reference>
<evidence type="ECO:0000313" key="1">
    <source>
        <dbReference type="EMBL" id="KAJ1526614.1"/>
    </source>
</evidence>
<organism evidence="1 2">
    <name type="scientific">Megalurothrips usitatus</name>
    <name type="common">bean blossom thrips</name>
    <dbReference type="NCBI Taxonomy" id="439358"/>
    <lineage>
        <taxon>Eukaryota</taxon>
        <taxon>Metazoa</taxon>
        <taxon>Ecdysozoa</taxon>
        <taxon>Arthropoda</taxon>
        <taxon>Hexapoda</taxon>
        <taxon>Insecta</taxon>
        <taxon>Pterygota</taxon>
        <taxon>Neoptera</taxon>
        <taxon>Paraneoptera</taxon>
        <taxon>Thysanoptera</taxon>
        <taxon>Terebrantia</taxon>
        <taxon>Thripoidea</taxon>
        <taxon>Thripidae</taxon>
        <taxon>Megalurothrips</taxon>
    </lineage>
</organism>
<dbReference type="PANTHER" id="PTHR33173">
    <property type="match status" value="1"/>
</dbReference>
<dbReference type="Proteomes" id="UP001075354">
    <property type="component" value="Chromosome 6"/>
</dbReference>
<sequence>MFYEFIQANAKDSLPCLSVVEKYVASNSLLVEEGVFYFKECREFLLERGLPMKVCLSEDGTGIKPAFQYDLRTNQVVGPTLPLRNGCPVPSSFPATSAAVMANYIINGALAKIAYVVMAQPMQLSAPSFCLVVFGTDNKFSAEDVAMRNDHMVKGLAAEGVEVVAWSSDGDNRCLKAQRAQLFPLNPVIPDNFKSWFCADTSNGPTPFQDTPHLLNRFKTRMMKPSIVLPMGVHVVSLSHLKIVIRQESKAEHGLTEHDLCTKDKMNFTATTKICSERTSNVMKENVPSCDATLAYLDIMRKVHKAFLDVSLLPLERVYNMWYSLFFIRVWRNWVRSSNQYNISDNFITQNMYIGLEINAHGLLKVLRHLRETSHDSLFLVLLFNSQFCERFFGKTRSMTTTESTKVNYTMLDLLHRVKRVEFLLEISQKFDSKLVFPRQRRRAQLDESLSSEISTEPLPWDEEISATVNAALHDAKQAAASLGMTCLPTVLCSLGSQLDPDLDEEEHEENADFEDNELSSDFDEDVPLTILAAFSSPSDIDLQNADNCKFNSVSEIPSSSRFVCFKDSKGKVVVLQKTTLCWLLKTEGYFISSDRLERVKGALPVVRKSQVNTPKVTKFGKYPNIDIGDFCVFEKSHVVQILGFVYITGNNKSYSLNSAPTQVPDGVKARGLACMCNIFKFRMPQLFFVKHGILNISDYKVSMPPPSYCNGSIFVTDPATKLYLQ</sequence>
<keyword evidence="2" id="KW-1185">Reference proteome</keyword>
<dbReference type="PANTHER" id="PTHR33173:SF2">
    <property type="entry name" value="MYND-TYPE DOMAIN-CONTAINING PROTEIN"/>
    <property type="match status" value="1"/>
</dbReference>
<evidence type="ECO:0000313" key="2">
    <source>
        <dbReference type="Proteomes" id="UP001075354"/>
    </source>
</evidence>
<comment type="caution">
    <text evidence="1">The sequence shown here is derived from an EMBL/GenBank/DDBJ whole genome shotgun (WGS) entry which is preliminary data.</text>
</comment>
<accession>A0AAV7XPJ1</accession>